<evidence type="ECO:0000313" key="9">
    <source>
        <dbReference type="Proteomes" id="UP000663699"/>
    </source>
</evidence>
<feature type="domain" description="POPLD" evidence="6">
    <location>
        <begin position="488"/>
        <end position="586"/>
    </location>
</feature>
<dbReference type="SUPFAM" id="SSF103025">
    <property type="entry name" value="Folate-binding domain"/>
    <property type="match status" value="1"/>
</dbReference>
<name>A0A899FTU9_9ASCO</name>
<dbReference type="PANTHER" id="PTHR45916:SF1">
    <property type="entry name" value="STRUCTURAL MAINTENANCE OF CHROMOSOMES PROTEIN 5"/>
    <property type="match status" value="1"/>
</dbReference>
<feature type="coiled-coil region" evidence="4">
    <location>
        <begin position="1304"/>
        <end position="1373"/>
    </location>
</feature>
<evidence type="ECO:0000259" key="5">
    <source>
        <dbReference type="Pfam" id="PF06978"/>
    </source>
</evidence>
<protein>
    <recommendedName>
        <fullName evidence="2">Structural maintenance of chromosomes protein 5</fullName>
    </recommendedName>
</protein>
<dbReference type="InterPro" id="IPR027417">
    <property type="entry name" value="P-loop_NTPase"/>
</dbReference>
<dbReference type="OrthoDB" id="10254973at2759"/>
<comment type="similarity">
    <text evidence="1">Belongs to the SMC family. SMC5 subfamily.</text>
</comment>
<evidence type="ECO:0000313" key="8">
    <source>
        <dbReference type="EMBL" id="QSL64103.1"/>
    </source>
</evidence>
<dbReference type="EMBL" id="CP054532">
    <property type="protein sequence ID" value="QSL64103.1"/>
    <property type="molecule type" value="Genomic_DNA"/>
</dbReference>
<dbReference type="InterPro" id="IPR009723">
    <property type="entry name" value="Pop1_N"/>
</dbReference>
<dbReference type="GO" id="GO:0003697">
    <property type="term" value="F:single-stranded DNA binding"/>
    <property type="evidence" value="ECO:0007669"/>
    <property type="project" value="TreeGrafter"/>
</dbReference>
<dbReference type="GO" id="GO:0030915">
    <property type="term" value="C:Smc5-Smc6 complex"/>
    <property type="evidence" value="ECO:0007669"/>
    <property type="project" value="TreeGrafter"/>
</dbReference>
<gene>
    <name evidence="8" type="ORF">MERGE_000258</name>
</gene>
<evidence type="ECO:0000259" key="6">
    <source>
        <dbReference type="Pfam" id="PF08170"/>
    </source>
</evidence>
<dbReference type="SUPFAM" id="SSF52540">
    <property type="entry name" value="P-loop containing nucleoside triphosphate hydrolases"/>
    <property type="match status" value="1"/>
</dbReference>
<sequence length="1742" mass="203812">MTNTFFRLDGLYIQNKEVHMSLEMSISLALLEGINQGSEDAAPVKKRARNLDLRTIMAESDSPAIREGCIDVKSFVNSRKFEIRSLFEAMRCSRQLSAKRAFQSLPRFLRRRSASHNFKRVPKYLRIRAKNEIKDKNTLKKKSIKGKKRMRLLTVHKLKKIGVRNVSACEESKDELNQGKDDFLKVKKVKGKFCKRQRDKTWLPTHLWHAKRAKMLTKWSYSIAKTPTEKSYRPTHKFANTSGAVAFDTSYFCTICLWGEVENLKRVLQQFTASDSGVTKGRYTKGTRFCQTMIYQKDSNFFSRICPAIFLWQKIGDSQCVMIRFHPVAFEQVYIQIKEASYLENVEVEDCRFDIGGIDIHGPASTLALQCLFDIKMSDTTSQVSIVFILEIIEFFRFGIVIPLDIRDPRLTFPPRIIREDKGFSSVSIKSWNDDLIPSSRLFDSGARMRCQKNQLSQQRINLLRSESSESSVPYDIPILLFRCEICWTVLAPWNWITHLWHSLMHIPRVRFGGIQEKHQLEFEEGIPYFPSDYHGTQAGDENEKNEAQYREFEWKKKPPAKRVSWSSVVTKDGKGELGNPFICDWNYLFLNFCKNNSDNSENENELLHMDLHLISGVDVKSKFDASLYKSLKLVFIVKITMLRRGCPDSCARVYSIPVEEREIWNRFSKEIIQFGDENYPLCPSSDNLLGFVTTGNFNLKRGKMTAIGCFALHKISKTLLDDKEKYCIIRNFLGRAKDANEYIKFGSEMAHIEIELKGSDGEPNIVVSRVIHIDNTSTWELNGVPSSLKQIRERMVGLNIQIDNLWCHFLPQDKVCEFAQLTPEKLLRETERAVGDMDMLLQHEKLIDLKASHKNDLNAKIMDQSQLEKLNERQAITRRDVERFHEREVILKTIEILKFKIPFVQYSQARKAFYYSRDLRNQKKVELDKILKEYDPFFQKKTQIEATVNQCVTENNEIRNSLNFQKNALDSLISSFEEYDSSIKETCSEIRAQKRKEKERDQKIKELKETIVFIESRIIDKPSEIYMNDILDKLNEVNGHLKMIRKELQDLNIIIGEHVHRIDESKVSLKQVQNKLDDLDNIREQRLQWLKQNDRDVFDAVIWLSNNRNKFKDHVYEPVYLEISVTDLRYADFLEACFQKNTYMAFTFLNRDDYVLFNRILVDSKEGCGRELRLHTTEFSNTSSPSLDMQKQPYITSELKQNFGMDGYLLDFLDGPSPVLNTLCHIANIHRIPVSINEISYECYRKLSQCVNSANQLIFPVFISGKTHYTMKKSKYGRKDISTVTKLVTKARRFKTTVNAETKKILQQQIIDLESAIKKDEDSIQELRKTEERIKIRFNDEMNRKNNLLKKKEDMEKEIKEWDRQNIRLEKTKETLYSLESFPNQYADNIKKLKEKMDKIVEKHSVSAIELKDLILNAFWTTKDMVCTSIREIQANANYVDVLEKNNEIVTKIDDIKKSYEELKEKTQNLKIIAANKLEIARENLEKVDEETRKEIENEMEQDMTEESLNEQINFEKLKLEFIYQTNPNVITQFEKREHDINVLKKRINEYDLRLQKVESDINNLRKIWEPRLDDIISKISRSFSEAFEYIGCVGEVRIGKSDEFDKWRVEILVKFRDNENLQLLTAQRQSGGERSVSTIFYLIAMQSISKVPFRVVDEINQGMDQKNERLVHAKLVDTMSKKNTSQCFLITPKLLSSLQYSSNMRILCICNGDWIVQESSSDMRRYVELIRNIKLAKEMA</sequence>
<feature type="domain" description="POP1 C-terminal" evidence="7">
    <location>
        <begin position="685"/>
        <end position="732"/>
    </location>
</feature>
<evidence type="ECO:0000259" key="7">
    <source>
        <dbReference type="Pfam" id="PF22770"/>
    </source>
</evidence>
<evidence type="ECO:0000256" key="1">
    <source>
        <dbReference type="ARBA" id="ARBA00010171"/>
    </source>
</evidence>
<dbReference type="Proteomes" id="UP000663699">
    <property type="component" value="Chromosome 1"/>
</dbReference>
<dbReference type="GO" id="GO:0005634">
    <property type="term" value="C:nucleus"/>
    <property type="evidence" value="ECO:0007669"/>
    <property type="project" value="TreeGrafter"/>
</dbReference>
<evidence type="ECO:0000256" key="3">
    <source>
        <dbReference type="ARBA" id="ARBA00023054"/>
    </source>
</evidence>
<dbReference type="PANTHER" id="PTHR45916">
    <property type="entry name" value="STRUCTURAL MAINTENANCE OF CHROMOSOMES PROTEIN 5"/>
    <property type="match status" value="1"/>
</dbReference>
<feature type="coiled-coil region" evidence="4">
    <location>
        <begin position="1447"/>
        <end position="1503"/>
    </location>
</feature>
<keyword evidence="9" id="KW-1185">Reference proteome</keyword>
<organism evidence="8 9">
    <name type="scientific">Pneumocystis wakefieldiae</name>
    <dbReference type="NCBI Taxonomy" id="38082"/>
    <lineage>
        <taxon>Eukaryota</taxon>
        <taxon>Fungi</taxon>
        <taxon>Dikarya</taxon>
        <taxon>Ascomycota</taxon>
        <taxon>Taphrinomycotina</taxon>
        <taxon>Pneumocystomycetes</taxon>
        <taxon>Pneumocystaceae</taxon>
        <taxon>Pneumocystis</taxon>
    </lineage>
</organism>
<dbReference type="InterPro" id="IPR012590">
    <property type="entry name" value="POPLD_dom"/>
</dbReference>
<dbReference type="Pfam" id="PF06978">
    <property type="entry name" value="POP1_N"/>
    <property type="match status" value="1"/>
</dbReference>
<feature type="coiled-coil region" evidence="4">
    <location>
        <begin position="1542"/>
        <end position="1569"/>
    </location>
</feature>
<dbReference type="Pfam" id="PF08170">
    <property type="entry name" value="POPLD"/>
    <property type="match status" value="1"/>
</dbReference>
<dbReference type="Pfam" id="PF22770">
    <property type="entry name" value="POP1_C"/>
    <property type="match status" value="1"/>
</dbReference>
<dbReference type="GO" id="GO:0000724">
    <property type="term" value="P:double-strand break repair via homologous recombination"/>
    <property type="evidence" value="ECO:0007669"/>
    <property type="project" value="TreeGrafter"/>
</dbReference>
<reference evidence="8" key="1">
    <citation type="submission" date="2020-06" db="EMBL/GenBank/DDBJ databases">
        <title>Genomes of multiple members of Pneumocystis genus reveal paths to human pathogen Pneumocystis jirovecii.</title>
        <authorList>
            <person name="Cisse O.H."/>
            <person name="Ma L."/>
            <person name="Dekker J."/>
            <person name="Khil P."/>
            <person name="Jo J."/>
            <person name="Brenchley J."/>
            <person name="Blair R."/>
            <person name="Pahar B."/>
            <person name="Chabe M."/>
            <person name="Van Rompay K.A."/>
            <person name="Keesler R."/>
            <person name="Sukura A."/>
            <person name="Hirsch V."/>
            <person name="Kutty G."/>
            <person name="Liu Y."/>
            <person name="Peng L."/>
            <person name="Chen J."/>
            <person name="Song J."/>
            <person name="Weissenbacher-Lang C."/>
            <person name="Xu J."/>
            <person name="Upham N.S."/>
            <person name="Stajich J.E."/>
            <person name="Cuomo C.A."/>
            <person name="Cushion M.T."/>
            <person name="Kovacs J.A."/>
        </authorList>
    </citation>
    <scope>NUCLEOTIDE SEQUENCE</scope>
    <source>
        <strain evidence="8">2A</strain>
    </source>
</reference>
<evidence type="ECO:0000256" key="2">
    <source>
        <dbReference type="ARBA" id="ARBA00018687"/>
    </source>
</evidence>
<dbReference type="InterPro" id="IPR055079">
    <property type="entry name" value="POP1_C"/>
</dbReference>
<feature type="domain" description="Pop1 N-terminal" evidence="5">
    <location>
        <begin position="75"/>
        <end position="259"/>
    </location>
</feature>
<evidence type="ECO:0000256" key="4">
    <source>
        <dbReference type="SAM" id="Coils"/>
    </source>
</evidence>
<accession>A0A899FTU9</accession>
<dbReference type="Gene3D" id="3.40.50.300">
    <property type="entry name" value="P-loop containing nucleotide triphosphate hydrolases"/>
    <property type="match status" value="2"/>
</dbReference>
<proteinExistence type="inferred from homology"/>
<keyword evidence="3 4" id="KW-0175">Coiled coil</keyword>